<dbReference type="GO" id="GO:0016787">
    <property type="term" value="F:hydrolase activity"/>
    <property type="evidence" value="ECO:0007669"/>
    <property type="project" value="UniProtKB-KW"/>
</dbReference>
<organism evidence="1 2">
    <name type="scientific">Bianquea renquensis</name>
    <dbReference type="NCBI Taxonomy" id="2763661"/>
    <lineage>
        <taxon>Bacteria</taxon>
        <taxon>Bacillati</taxon>
        <taxon>Bacillota</taxon>
        <taxon>Clostridia</taxon>
        <taxon>Eubacteriales</taxon>
        <taxon>Bianqueaceae</taxon>
        <taxon>Bianquea</taxon>
    </lineage>
</organism>
<sequence length="188" mass="21424">MAKLSLLGDSIMFNNYGPVVEETLQNQFTVFRPDENCRFAAYTLRGLHEWKEGLAGSDIIHWNNGLWDTCDLFGDGAFTPLDTYVETMVRIARLLKRITPNIIFATTTPPSPKMWGHDQNRIRLYNQTVCQELIREGVRINDLFSLVLPKVEEYICEDQIHLSEAGIQACAKQVMDAITALAKEKNLM</sequence>
<dbReference type="EMBL" id="JACRSQ010000003">
    <property type="protein sequence ID" value="MBC8542622.1"/>
    <property type="molecule type" value="Genomic_DNA"/>
</dbReference>
<dbReference type="InterPro" id="IPR036514">
    <property type="entry name" value="SGNH_hydro_sf"/>
</dbReference>
<protein>
    <submittedName>
        <fullName evidence="1">SGNH/GDSL hydrolase family protein</fullName>
    </submittedName>
</protein>
<dbReference type="RefSeq" id="WP_177717576.1">
    <property type="nucleotide sequence ID" value="NZ_JACRSQ010000003.1"/>
</dbReference>
<reference evidence="1" key="1">
    <citation type="submission" date="2020-08" db="EMBL/GenBank/DDBJ databases">
        <title>Genome public.</title>
        <authorList>
            <person name="Liu C."/>
            <person name="Sun Q."/>
        </authorList>
    </citation>
    <scope>NUCLEOTIDE SEQUENCE</scope>
    <source>
        <strain evidence="1">NSJ-32</strain>
    </source>
</reference>
<dbReference type="Proteomes" id="UP000657006">
    <property type="component" value="Unassembled WGS sequence"/>
</dbReference>
<accession>A0A926DRS6</accession>
<dbReference type="Gene3D" id="3.40.50.1110">
    <property type="entry name" value="SGNH hydrolase"/>
    <property type="match status" value="1"/>
</dbReference>
<dbReference type="SUPFAM" id="SSF52266">
    <property type="entry name" value="SGNH hydrolase"/>
    <property type="match status" value="1"/>
</dbReference>
<evidence type="ECO:0000313" key="1">
    <source>
        <dbReference type="EMBL" id="MBC8542622.1"/>
    </source>
</evidence>
<dbReference type="CDD" id="cd00229">
    <property type="entry name" value="SGNH_hydrolase"/>
    <property type="match status" value="1"/>
</dbReference>
<gene>
    <name evidence="1" type="ORF">H8730_03545</name>
</gene>
<name>A0A926DRS6_9FIRM</name>
<dbReference type="AlphaFoldDB" id="A0A926DRS6"/>
<comment type="caution">
    <text evidence="1">The sequence shown here is derived from an EMBL/GenBank/DDBJ whole genome shotgun (WGS) entry which is preliminary data.</text>
</comment>
<evidence type="ECO:0000313" key="2">
    <source>
        <dbReference type="Proteomes" id="UP000657006"/>
    </source>
</evidence>
<proteinExistence type="predicted"/>
<keyword evidence="2" id="KW-1185">Reference proteome</keyword>
<keyword evidence="1" id="KW-0378">Hydrolase</keyword>